<dbReference type="Gene3D" id="1.10.1240.10">
    <property type="entry name" value="Methionine synthase domain"/>
    <property type="match status" value="1"/>
</dbReference>
<dbReference type="PROSITE" id="PS50972">
    <property type="entry name" value="PTERIN_BINDING"/>
    <property type="match status" value="1"/>
</dbReference>
<dbReference type="GO" id="GO:0050667">
    <property type="term" value="P:homocysteine metabolic process"/>
    <property type="evidence" value="ECO:0007669"/>
    <property type="project" value="TreeGrafter"/>
</dbReference>
<dbReference type="InterPro" id="IPR011822">
    <property type="entry name" value="MetH"/>
</dbReference>
<keyword evidence="17" id="KW-0170">Cobalt</keyword>
<evidence type="ECO:0000259" key="25">
    <source>
        <dbReference type="PROSITE" id="PS50970"/>
    </source>
</evidence>
<evidence type="ECO:0000256" key="5">
    <source>
        <dbReference type="ARBA" id="ARBA00010398"/>
    </source>
</evidence>
<dbReference type="GO" id="GO:0005829">
    <property type="term" value="C:cytosol"/>
    <property type="evidence" value="ECO:0007669"/>
    <property type="project" value="TreeGrafter"/>
</dbReference>
<dbReference type="SMART" id="SM01018">
    <property type="entry name" value="B12-binding_2"/>
    <property type="match status" value="1"/>
</dbReference>
<evidence type="ECO:0000256" key="13">
    <source>
        <dbReference type="ARBA" id="ARBA00022723"/>
    </source>
</evidence>
<evidence type="ECO:0000313" key="30">
    <source>
        <dbReference type="EMBL" id="CAA9542887.1"/>
    </source>
</evidence>
<dbReference type="Pfam" id="PF02310">
    <property type="entry name" value="B12-binding"/>
    <property type="match status" value="1"/>
</dbReference>
<dbReference type="FunFam" id="3.20.20.330:FF:000001">
    <property type="entry name" value="Methionine synthase"/>
    <property type="match status" value="1"/>
</dbReference>
<evidence type="ECO:0000256" key="21">
    <source>
        <dbReference type="PIRSR" id="PIRSR000381-2"/>
    </source>
</evidence>
<dbReference type="SUPFAM" id="SSF52242">
    <property type="entry name" value="Cobalamin (vitamin B12)-binding domain"/>
    <property type="match status" value="1"/>
</dbReference>
<evidence type="ECO:0000256" key="19">
    <source>
        <dbReference type="NCBIfam" id="TIGR02082"/>
    </source>
</evidence>
<evidence type="ECO:0000256" key="15">
    <source>
        <dbReference type="ARBA" id="ARBA00022833"/>
    </source>
</evidence>
<evidence type="ECO:0000256" key="1">
    <source>
        <dbReference type="ARBA" id="ARBA00001700"/>
    </source>
</evidence>
<feature type="binding site" evidence="21">
    <location>
        <position position="1093"/>
    </location>
    <ligand>
        <name>S-adenosyl-L-methionine</name>
        <dbReference type="ChEBI" id="CHEBI:59789"/>
    </ligand>
</feature>
<comment type="cofactor">
    <cofactor evidence="2 22">
        <name>Zn(2+)</name>
        <dbReference type="ChEBI" id="CHEBI:29105"/>
    </cofactor>
</comment>
<evidence type="ECO:0000256" key="23">
    <source>
        <dbReference type="PROSITE-ProRule" id="PRU00346"/>
    </source>
</evidence>
<feature type="domain" description="B12-binding N-terminal" evidence="29">
    <location>
        <begin position="633"/>
        <end position="726"/>
    </location>
</feature>
<evidence type="ECO:0000256" key="8">
    <source>
        <dbReference type="ARBA" id="ARBA00022603"/>
    </source>
</evidence>
<feature type="domain" description="Hcy-binding" evidence="25">
    <location>
        <begin position="9"/>
        <end position="316"/>
    </location>
</feature>
<dbReference type="SUPFAM" id="SSF56507">
    <property type="entry name" value="Methionine synthase activation domain-like"/>
    <property type="match status" value="1"/>
</dbReference>
<dbReference type="InterPro" id="IPR000489">
    <property type="entry name" value="Pterin-binding_dom"/>
</dbReference>
<dbReference type="NCBIfam" id="TIGR02082">
    <property type="entry name" value="metH"/>
    <property type="match status" value="1"/>
</dbReference>
<dbReference type="EC" id="2.1.1.13" evidence="6 19"/>
<feature type="domain" description="AdoMet activation" evidence="27">
    <location>
        <begin position="876"/>
        <end position="1134"/>
    </location>
</feature>
<dbReference type="InterPro" id="IPR011005">
    <property type="entry name" value="Dihydropteroate_synth-like_sf"/>
</dbReference>
<dbReference type="GO" id="GO:0008270">
    <property type="term" value="F:zinc ion binding"/>
    <property type="evidence" value="ECO:0007669"/>
    <property type="project" value="InterPro"/>
</dbReference>
<dbReference type="Gene3D" id="3.10.196.10">
    <property type="entry name" value="Vitamin B12-dependent methionine synthase, activation domain"/>
    <property type="match status" value="1"/>
</dbReference>
<dbReference type="UniPathway" id="UPA00051">
    <property type="reaction ID" value="UER00081"/>
</dbReference>
<evidence type="ECO:0000259" key="29">
    <source>
        <dbReference type="PROSITE" id="PS51337"/>
    </source>
</evidence>
<feature type="domain" description="B12-binding" evidence="28">
    <location>
        <begin position="726"/>
        <end position="865"/>
    </location>
</feature>
<feature type="binding site" evidence="20 22">
    <location>
        <position position="302"/>
    </location>
    <ligand>
        <name>Zn(2+)</name>
        <dbReference type="ChEBI" id="CHEBI:29105"/>
    </ligand>
</feature>
<dbReference type="InterPro" id="IPR037010">
    <property type="entry name" value="VitB12-dep_Met_synth_activ_sf"/>
</dbReference>
<keyword evidence="10 20" id="KW-0846">Cobalamin</keyword>
<dbReference type="PROSITE" id="PS51332">
    <property type="entry name" value="B12_BINDING"/>
    <property type="match status" value="1"/>
</dbReference>
<evidence type="ECO:0000256" key="22">
    <source>
        <dbReference type="PROSITE-ProRule" id="PRU00333"/>
    </source>
</evidence>
<evidence type="ECO:0000256" key="20">
    <source>
        <dbReference type="PIRSR" id="PIRSR000381-1"/>
    </source>
</evidence>
<comment type="similarity">
    <text evidence="5">Belongs to the vitamin-B12 dependent methionine synthase family.</text>
</comment>
<comment type="pathway">
    <text evidence="4">Amino-acid biosynthesis; L-methionine biosynthesis via de novo pathway; L-methionine from L-homocysteine (MetH route): step 1/1.</text>
</comment>
<sequence>MNPHPTSRRSTFLDLVRERVVVYDGAMGASILDLELDAAGYGGIEGCNEYLVFHNPSIIEEIHVSFLEAGVDVLETDTFGGSLLKLEEYGLGERTYEQNRTAAELARRVADEYTTPTHPRFVAGSIGPTGLLPASEDPMLGNARFGETVELFLDQVRGLADGGVDVFIIETTQDILELKAAVHAILRVREETGAKIPIQAQVTLDTSGRMLLGTDIAAVLAILESLPVEIVGLNCSTGPEHMREPARYLGEYSTHPVSIIPNAGIPANVNGRAVFPLQPDEMAFQLKAMVEQFGVGIVGGCCGTTPVHLKELVAAVGVRPAPSRPSKPLPLVASMVRAVDLHQNPAPHIVGERVNTLGSRKVKRLALADDYDGMVEVARGQVDEGAHTLDVCVAMTERTDEAEMLRRLVKKLALNVEAPLVLDSTEPDVLKMALEQYPGRAIVNSVNMENGRARIEAVLPHVLAHGAAVVAMTIDEEGMAKTAERKLAVAKAIHEIVVGEYGLAPEALIFDALTFPLSTGEEEFFRSAVETIEGIRAIEEALPGVSTILGISNVSFGLNPVARKIVNAVFLYHAVKAGLDLAIVHPSHVVPYAEIPAEERLLAEDLVLARRPDALARLIDFFEGRVDTGEEGGPDPMAGMAVAERLHYRILHRKKDGIEADIDEAIAADDPVAVLNGVLLPAMKEVGDKFGAGELILPFVLQSAEAMKKAVARLETYLERQEGVTKGTVVLATVFGDVHDIGKNLVNTILTNNGYTVHDLGKQVPVTKIIDKAVETNATAIGLSALLVSTSKQMPLCVQELHRAGHAFPVIIGGAAINRAYAERTLFVDEQTPYEPGVFYAKDAFEGLSLMDRLVDPATRPDLVETTVATARRSLGRPSRAAFSVPAESSAGERSATPPVEPPTPPFWGVREMADVRLADVWPCLDLKTLFRLHWGGKGVKDEAWEALQAEEFLPRLARMQEEAERDGWLRPRVRYGYFPANGDGNDLVVFSPDEAERETARFPFPRQPRRERLCLADYYLPLEGGRRDVAVFQIVTVGAAATERTERLQAAGEYAESYFSHGLSVQTAEGLAEYAHSRIRQELGMAAEQGKRYSWGYPSCPDLAQHALVDALLDVGTIGVEITDGFQFEPEQT</sequence>
<dbReference type="FunFam" id="3.20.20.20:FF:000007">
    <property type="entry name" value="Methionine synthase"/>
    <property type="match status" value="1"/>
</dbReference>
<evidence type="ECO:0000259" key="27">
    <source>
        <dbReference type="PROSITE" id="PS50974"/>
    </source>
</evidence>
<dbReference type="InterPro" id="IPR036589">
    <property type="entry name" value="HCY_dom_sf"/>
</dbReference>
<evidence type="ECO:0000256" key="12">
    <source>
        <dbReference type="ARBA" id="ARBA00022691"/>
    </source>
</evidence>
<dbReference type="PIRSF" id="PIRSF000381">
    <property type="entry name" value="MetH"/>
    <property type="match status" value="1"/>
</dbReference>
<feature type="binding site" evidence="21">
    <location>
        <position position="926"/>
    </location>
    <ligand>
        <name>S-adenosyl-L-methionine</name>
        <dbReference type="ChEBI" id="CHEBI:59789"/>
    </ligand>
</feature>
<dbReference type="PANTHER" id="PTHR45833">
    <property type="entry name" value="METHIONINE SYNTHASE"/>
    <property type="match status" value="1"/>
</dbReference>
<dbReference type="InterPro" id="IPR036724">
    <property type="entry name" value="Cobalamin-bd_sf"/>
</dbReference>
<dbReference type="Gene3D" id="3.20.20.20">
    <property type="entry name" value="Dihydropteroate synthase-like"/>
    <property type="match status" value="1"/>
</dbReference>
<dbReference type="PROSITE" id="PS50974">
    <property type="entry name" value="ADOMET_ACTIVATION"/>
    <property type="match status" value="1"/>
</dbReference>
<evidence type="ECO:0000256" key="24">
    <source>
        <dbReference type="SAM" id="MobiDB-lite"/>
    </source>
</evidence>
<keyword evidence="9" id="KW-0028">Amino-acid biosynthesis</keyword>
<dbReference type="SUPFAM" id="SSF51717">
    <property type="entry name" value="Dihydropteroate synthetase-like"/>
    <property type="match status" value="1"/>
</dbReference>
<dbReference type="GO" id="GO:0032259">
    <property type="term" value="P:methylation"/>
    <property type="evidence" value="ECO:0007669"/>
    <property type="project" value="UniProtKB-KW"/>
</dbReference>
<proteinExistence type="inferred from homology"/>
<dbReference type="Pfam" id="PF02607">
    <property type="entry name" value="B12-binding_2"/>
    <property type="match status" value="1"/>
</dbReference>
<reference evidence="30" key="1">
    <citation type="submission" date="2020-02" db="EMBL/GenBank/DDBJ databases">
        <authorList>
            <person name="Meier V. D."/>
        </authorList>
    </citation>
    <scope>NUCLEOTIDE SEQUENCE</scope>
    <source>
        <strain evidence="30">AVDCRST_MAG59</strain>
    </source>
</reference>
<dbReference type="Pfam" id="PF00809">
    <property type="entry name" value="Pterin_bind"/>
    <property type="match status" value="1"/>
</dbReference>
<feature type="binding site" evidence="21">
    <location>
        <position position="784"/>
    </location>
    <ligand>
        <name>methylcob(III)alamin</name>
        <dbReference type="ChEBI" id="CHEBI:28115"/>
    </ligand>
</feature>
<dbReference type="SUPFAM" id="SSF47644">
    <property type="entry name" value="Methionine synthase domain"/>
    <property type="match status" value="1"/>
</dbReference>
<dbReference type="AlphaFoldDB" id="A0A6J4U806"/>
<evidence type="ECO:0000256" key="14">
    <source>
        <dbReference type="ARBA" id="ARBA00022737"/>
    </source>
</evidence>
<evidence type="ECO:0000256" key="10">
    <source>
        <dbReference type="ARBA" id="ARBA00022628"/>
    </source>
</evidence>
<dbReference type="Gene3D" id="3.40.50.280">
    <property type="entry name" value="Cobalamin-binding domain"/>
    <property type="match status" value="1"/>
</dbReference>
<feature type="binding site" evidence="20 22">
    <location>
        <position position="235"/>
    </location>
    <ligand>
        <name>Zn(2+)</name>
        <dbReference type="ChEBI" id="CHEBI:29105"/>
    </ligand>
</feature>
<organism evidence="30">
    <name type="scientific">uncultured Thermomicrobiales bacterium</name>
    <dbReference type="NCBI Taxonomy" id="1645740"/>
    <lineage>
        <taxon>Bacteria</taxon>
        <taxon>Pseudomonadati</taxon>
        <taxon>Thermomicrobiota</taxon>
        <taxon>Thermomicrobia</taxon>
        <taxon>Thermomicrobiales</taxon>
        <taxon>environmental samples</taxon>
    </lineage>
</organism>
<dbReference type="PROSITE" id="PS51337">
    <property type="entry name" value="B12_BINDING_NTER"/>
    <property type="match status" value="1"/>
</dbReference>
<keyword evidence="13 20" id="KW-0479">Metal-binding</keyword>
<evidence type="ECO:0000259" key="26">
    <source>
        <dbReference type="PROSITE" id="PS50972"/>
    </source>
</evidence>
<evidence type="ECO:0000256" key="17">
    <source>
        <dbReference type="ARBA" id="ARBA00023285"/>
    </source>
</evidence>
<feature type="binding site" evidence="21">
    <location>
        <begin position="736"/>
        <end position="740"/>
    </location>
    <ligand>
        <name>methylcob(III)alamin</name>
        <dbReference type="ChEBI" id="CHEBI:28115"/>
    </ligand>
</feature>
<evidence type="ECO:0000256" key="3">
    <source>
        <dbReference type="ARBA" id="ARBA00001956"/>
    </source>
</evidence>
<dbReference type="Pfam" id="PF02965">
    <property type="entry name" value="Met_synt_B12"/>
    <property type="match status" value="1"/>
</dbReference>
<dbReference type="PANTHER" id="PTHR45833:SF1">
    <property type="entry name" value="METHIONINE SYNTHASE"/>
    <property type="match status" value="1"/>
</dbReference>
<keyword evidence="16" id="KW-0486">Methionine biosynthesis</keyword>
<comment type="catalytic activity">
    <reaction evidence="1">
        <text>(6S)-5-methyl-5,6,7,8-tetrahydrofolate + L-homocysteine = (6S)-5,6,7,8-tetrahydrofolate + L-methionine</text>
        <dbReference type="Rhea" id="RHEA:11172"/>
        <dbReference type="ChEBI" id="CHEBI:18608"/>
        <dbReference type="ChEBI" id="CHEBI:57453"/>
        <dbReference type="ChEBI" id="CHEBI:57844"/>
        <dbReference type="ChEBI" id="CHEBI:58199"/>
        <dbReference type="EC" id="2.1.1.13"/>
    </reaction>
</comment>
<protein>
    <recommendedName>
        <fullName evidence="7 19">Methionine synthase</fullName>
        <ecNumber evidence="6 19">2.1.1.13</ecNumber>
    </recommendedName>
</protein>
<evidence type="ECO:0000256" key="11">
    <source>
        <dbReference type="ARBA" id="ARBA00022679"/>
    </source>
</evidence>
<keyword evidence="8 23" id="KW-0489">Methyltransferase</keyword>
<feature type="binding site" evidence="20 22">
    <location>
        <position position="301"/>
    </location>
    <ligand>
        <name>Zn(2+)</name>
        <dbReference type="ChEBI" id="CHEBI:29105"/>
    </ligand>
</feature>
<feature type="binding site" evidence="21">
    <location>
        <position position="844"/>
    </location>
    <ligand>
        <name>methylcob(III)alamin</name>
        <dbReference type="ChEBI" id="CHEBI:28115"/>
    </ligand>
</feature>
<feature type="region of interest" description="Disordered" evidence="24">
    <location>
        <begin position="879"/>
        <end position="906"/>
    </location>
</feature>
<dbReference type="InterPro" id="IPR036594">
    <property type="entry name" value="Meth_synthase_dom"/>
</dbReference>
<evidence type="ECO:0000256" key="16">
    <source>
        <dbReference type="ARBA" id="ARBA00023167"/>
    </source>
</evidence>
<comment type="cofactor">
    <cofactor evidence="3 20">
        <name>methylcob(III)alamin</name>
        <dbReference type="ChEBI" id="CHEBI:28115"/>
    </cofactor>
</comment>
<feature type="non-terminal residue" evidence="30">
    <location>
        <position position="1134"/>
    </location>
</feature>
<dbReference type="GO" id="GO:0031419">
    <property type="term" value="F:cobalamin binding"/>
    <property type="evidence" value="ECO:0007669"/>
    <property type="project" value="UniProtKB-KW"/>
</dbReference>
<dbReference type="InterPro" id="IPR050554">
    <property type="entry name" value="Met_Synthase/Corrinoid"/>
</dbReference>
<accession>A0A6J4U806</accession>
<dbReference type="InterPro" id="IPR006158">
    <property type="entry name" value="Cobalamin-bd"/>
</dbReference>
<dbReference type="Gene3D" id="3.20.20.330">
    <property type="entry name" value="Homocysteine-binding-like domain"/>
    <property type="match status" value="1"/>
</dbReference>
<evidence type="ECO:0000256" key="2">
    <source>
        <dbReference type="ARBA" id="ARBA00001947"/>
    </source>
</evidence>
<evidence type="ECO:0000256" key="9">
    <source>
        <dbReference type="ARBA" id="ARBA00022605"/>
    </source>
</evidence>
<name>A0A6J4U806_9BACT</name>
<keyword evidence="15 20" id="KW-0862">Zinc</keyword>
<dbReference type="InterPro" id="IPR003759">
    <property type="entry name" value="Cbl-bd_cap"/>
</dbReference>
<evidence type="ECO:0000259" key="28">
    <source>
        <dbReference type="PROSITE" id="PS51332"/>
    </source>
</evidence>
<keyword evidence="14" id="KW-0677">Repeat</keyword>
<feature type="binding site" description="axial binding residue" evidence="20">
    <location>
        <position position="739"/>
    </location>
    <ligand>
        <name>methylcob(III)alamin</name>
        <dbReference type="ChEBI" id="CHEBI:28115"/>
    </ligand>
    <ligandPart>
        <name>Co</name>
        <dbReference type="ChEBI" id="CHEBI:27638"/>
    </ligandPart>
</feature>
<feature type="domain" description="Pterin-binding" evidence="26">
    <location>
        <begin position="347"/>
        <end position="603"/>
    </location>
</feature>
<keyword evidence="12 21" id="KW-0949">S-adenosyl-L-methionine</keyword>
<dbReference type="EMBL" id="CADCWF010000057">
    <property type="protein sequence ID" value="CAA9542887.1"/>
    <property type="molecule type" value="Genomic_DNA"/>
</dbReference>
<evidence type="ECO:0000256" key="6">
    <source>
        <dbReference type="ARBA" id="ARBA00012032"/>
    </source>
</evidence>
<evidence type="ECO:0000256" key="18">
    <source>
        <dbReference type="ARBA" id="ARBA00025552"/>
    </source>
</evidence>
<dbReference type="Pfam" id="PF02574">
    <property type="entry name" value="S-methyl_trans"/>
    <property type="match status" value="1"/>
</dbReference>
<evidence type="ECO:0000256" key="7">
    <source>
        <dbReference type="ARBA" id="ARBA00013998"/>
    </source>
</evidence>
<dbReference type="SUPFAM" id="SSF82282">
    <property type="entry name" value="Homocysteine S-methyltransferase"/>
    <property type="match status" value="1"/>
</dbReference>
<gene>
    <name evidence="30" type="ORF">AVDCRST_MAG59-996</name>
</gene>
<dbReference type="InterPro" id="IPR004223">
    <property type="entry name" value="VitB12-dep_Met_synth_activ_dom"/>
</dbReference>
<dbReference type="GO" id="GO:0046653">
    <property type="term" value="P:tetrahydrofolate metabolic process"/>
    <property type="evidence" value="ECO:0007669"/>
    <property type="project" value="TreeGrafter"/>
</dbReference>
<dbReference type="PROSITE" id="PS50970">
    <property type="entry name" value="HCY"/>
    <property type="match status" value="1"/>
</dbReference>
<dbReference type="GO" id="GO:0008705">
    <property type="term" value="F:methionine synthase activity"/>
    <property type="evidence" value="ECO:0007669"/>
    <property type="project" value="UniProtKB-UniRule"/>
</dbReference>
<comment type="function">
    <text evidence="18">Catalyzes the transfer of a methyl group from methyl-cobalamin to homocysteine, yielding enzyme-bound cob(I)alamin and methionine. Subsequently, remethylates the cofactor using methyltetrahydrofolate.</text>
</comment>
<keyword evidence="11 23" id="KW-0808">Transferase</keyword>
<evidence type="ECO:0000256" key="4">
    <source>
        <dbReference type="ARBA" id="ARBA00005178"/>
    </source>
</evidence>
<dbReference type="InterPro" id="IPR003726">
    <property type="entry name" value="HCY_dom"/>
</dbReference>